<dbReference type="GO" id="GO:0006310">
    <property type="term" value="P:DNA recombination"/>
    <property type="evidence" value="ECO:0007669"/>
    <property type="project" value="UniProtKB-KW"/>
</dbReference>
<comment type="caution">
    <text evidence="2">The sequence shown here is derived from an EMBL/GenBank/DDBJ whole genome shotgun (WGS) entry which is preliminary data.</text>
</comment>
<accession>A0A149VES8</accession>
<keyword evidence="1" id="KW-0233">DNA recombination</keyword>
<sequence>MIRNAGLKGLIFHDLRHEATSRLAKFLPNPLDLKRVAGNHDLKSLDRYYQPVPEDIRRQSEEAERVLDMLPAG</sequence>
<dbReference type="GO" id="GO:0003677">
    <property type="term" value="F:DNA binding"/>
    <property type="evidence" value="ECO:0007669"/>
    <property type="project" value="InterPro"/>
</dbReference>
<protein>
    <recommendedName>
        <fullName evidence="4">Integrase</fullName>
    </recommendedName>
</protein>
<dbReference type="GO" id="GO:0015074">
    <property type="term" value="P:DNA integration"/>
    <property type="evidence" value="ECO:0007669"/>
    <property type="project" value="InterPro"/>
</dbReference>
<organism evidence="2 3">
    <name type="scientific">Acetobacter cerevisiae</name>
    <dbReference type="NCBI Taxonomy" id="178900"/>
    <lineage>
        <taxon>Bacteria</taxon>
        <taxon>Pseudomonadati</taxon>
        <taxon>Pseudomonadota</taxon>
        <taxon>Alphaproteobacteria</taxon>
        <taxon>Acetobacterales</taxon>
        <taxon>Acetobacteraceae</taxon>
        <taxon>Acetobacter</taxon>
    </lineage>
</organism>
<evidence type="ECO:0000313" key="2">
    <source>
        <dbReference type="EMBL" id="KXV78675.1"/>
    </source>
</evidence>
<evidence type="ECO:0000256" key="1">
    <source>
        <dbReference type="ARBA" id="ARBA00023172"/>
    </source>
</evidence>
<dbReference type="InterPro" id="IPR013762">
    <property type="entry name" value="Integrase-like_cat_sf"/>
</dbReference>
<dbReference type="Gene3D" id="1.10.443.10">
    <property type="entry name" value="Intergrase catalytic core"/>
    <property type="match status" value="1"/>
</dbReference>
<evidence type="ECO:0008006" key="4">
    <source>
        <dbReference type="Google" id="ProtNLM"/>
    </source>
</evidence>
<dbReference type="Proteomes" id="UP000075462">
    <property type="component" value="Unassembled WGS sequence"/>
</dbReference>
<dbReference type="InterPro" id="IPR011010">
    <property type="entry name" value="DNA_brk_join_enz"/>
</dbReference>
<reference evidence="2 3" key="1">
    <citation type="submission" date="2015-06" db="EMBL/GenBank/DDBJ databases">
        <title>Improved classification and identification of acetic acid bacteria using matrix-assisted laser desorption/ionization time-of-flight mass spectrometry; Gluconobacter nephelii and Gluconobacter uchimurae are later heterotypic synonyms of Gluconobacter japonicus and Gluconobacter oxydans, respectively.</title>
        <authorList>
            <person name="Li L."/>
            <person name="Cleenwerck I."/>
            <person name="De Vuyst L."/>
            <person name="Vandamme P."/>
        </authorList>
    </citation>
    <scope>NUCLEOTIDE SEQUENCE [LARGE SCALE GENOMIC DNA]</scope>
    <source>
        <strain evidence="2 3">LMG 1545</strain>
    </source>
</reference>
<dbReference type="EMBL" id="LIAA01000006">
    <property type="protein sequence ID" value="KXV78675.1"/>
    <property type="molecule type" value="Genomic_DNA"/>
</dbReference>
<dbReference type="PATRIC" id="fig|178900.7.peg.2627"/>
<proteinExistence type="predicted"/>
<dbReference type="AlphaFoldDB" id="A0A149VES8"/>
<evidence type="ECO:0000313" key="3">
    <source>
        <dbReference type="Proteomes" id="UP000075462"/>
    </source>
</evidence>
<dbReference type="SUPFAM" id="SSF56349">
    <property type="entry name" value="DNA breaking-rejoining enzymes"/>
    <property type="match status" value="1"/>
</dbReference>
<gene>
    <name evidence="2" type="ORF">AD954_01670</name>
</gene>
<name>A0A149VES8_9PROT</name>